<dbReference type="Pfam" id="PF03143">
    <property type="entry name" value="GTP_EFTU_D3"/>
    <property type="match status" value="1"/>
</dbReference>
<dbReference type="FunFam" id="3.40.50.300:FF:000003">
    <property type="entry name" value="Elongation factor Tu"/>
    <property type="match status" value="1"/>
</dbReference>
<dbReference type="Gene3D" id="2.40.30.10">
    <property type="entry name" value="Translation factors"/>
    <property type="match status" value="2"/>
</dbReference>
<dbReference type="InterPro" id="IPR027417">
    <property type="entry name" value="P-loop_NTPase"/>
</dbReference>
<reference evidence="8 9" key="1">
    <citation type="submission" date="2024-03" db="EMBL/GenBank/DDBJ databases">
        <title>The Acrasis kona genome and developmental transcriptomes reveal deep origins of eukaryotic multicellular pathways.</title>
        <authorList>
            <person name="Sheikh S."/>
            <person name="Fu C.-J."/>
            <person name="Brown M.W."/>
            <person name="Baldauf S.L."/>
        </authorList>
    </citation>
    <scope>NUCLEOTIDE SEQUENCE [LARGE SCALE GENOMIC DNA]</scope>
    <source>
        <strain evidence="8 9">ATCC MYA-3509</strain>
    </source>
</reference>
<dbReference type="AlphaFoldDB" id="A0AAW2ZJM2"/>
<comment type="similarity">
    <text evidence="1 6">Belongs to the TRAFAC class translation factor GTPase superfamily. Classic translation factor GTPase family. EF-Tu/EF-1A subfamily.</text>
</comment>
<evidence type="ECO:0000256" key="6">
    <source>
        <dbReference type="RuleBase" id="RU000325"/>
    </source>
</evidence>
<dbReference type="Pfam" id="PF00009">
    <property type="entry name" value="GTP_EFTU"/>
    <property type="match status" value="1"/>
</dbReference>
<keyword evidence="4" id="KW-0648">Protein biosynthesis</keyword>
<feature type="domain" description="Tr-type G" evidence="7">
    <location>
        <begin position="40"/>
        <end position="237"/>
    </location>
</feature>
<dbReference type="InterPro" id="IPR033720">
    <property type="entry name" value="EFTU_2"/>
</dbReference>
<dbReference type="NCBIfam" id="TIGR00231">
    <property type="entry name" value="small_GTP"/>
    <property type="match status" value="1"/>
</dbReference>
<dbReference type="NCBIfam" id="TIGR00485">
    <property type="entry name" value="EF-Tu"/>
    <property type="match status" value="1"/>
</dbReference>
<dbReference type="CDD" id="cd01884">
    <property type="entry name" value="EF_Tu"/>
    <property type="match status" value="1"/>
</dbReference>
<dbReference type="InterPro" id="IPR031157">
    <property type="entry name" value="G_TR_CS"/>
</dbReference>
<dbReference type="InterPro" id="IPR009001">
    <property type="entry name" value="Transl_elong_EF1A/Init_IF2_C"/>
</dbReference>
<dbReference type="InterPro" id="IPR041709">
    <property type="entry name" value="EF-Tu_GTP-bd"/>
</dbReference>
<sequence length="447" mass="49243">MFRSSSVLRTTSSLRQTQLLLGRQTQTRFYAAKEKFDRSKPHLNIGTIGHVDHGKTTLTAAISKVLAEVIKSNKYTSYDNIDKAPEEKKRGITINASHIEYETLKRHYAHIDCPGHADYIKNMISGAAQMDGAIMVIGSDDGVMLQTREHLLLCKQVGIKKVVVFLNKVDLVNDQEMVEIVEEEVRDVLSSYEFDGPNTPIVRGSALKALEGENSEIGVLSVQKLMDQVDEYIPEPKREIAKPFLMPVESVFTISGRGTVATGKVDQGTTKVGTDVDVVGYHPTVYKSTVTGIEMFHKLVDKGQAGDNLGVLLRGMDKKNLRRGQIICQSGLYKPRGRFEANIYVLTKEEGGRHTPFVEGFTPQFYFRTADVTGKIAIPPAAGSEDKGMAMPGDTKNIKVQLITPMAIKEGLSFAVREGGQTIAAGVITKIDDDMTGYNVADMKKKK</sequence>
<dbReference type="PANTHER" id="PTHR43721">
    <property type="entry name" value="ELONGATION FACTOR TU-RELATED"/>
    <property type="match status" value="1"/>
</dbReference>
<dbReference type="InterPro" id="IPR004541">
    <property type="entry name" value="Transl_elong_EFTu/EF1A_bac/org"/>
</dbReference>
<dbReference type="PRINTS" id="PR00315">
    <property type="entry name" value="ELONGATNFCT"/>
</dbReference>
<dbReference type="NCBIfam" id="NF009372">
    <property type="entry name" value="PRK12735.1"/>
    <property type="match status" value="1"/>
</dbReference>
<evidence type="ECO:0000256" key="3">
    <source>
        <dbReference type="ARBA" id="ARBA00022768"/>
    </source>
</evidence>
<dbReference type="InterPro" id="IPR000795">
    <property type="entry name" value="T_Tr_GTP-bd_dom"/>
</dbReference>
<evidence type="ECO:0000256" key="4">
    <source>
        <dbReference type="ARBA" id="ARBA00022917"/>
    </source>
</evidence>
<dbReference type="InterPro" id="IPR005225">
    <property type="entry name" value="Small_GTP-bd"/>
</dbReference>
<dbReference type="GO" id="GO:0005525">
    <property type="term" value="F:GTP binding"/>
    <property type="evidence" value="ECO:0007669"/>
    <property type="project" value="UniProtKB-UniRule"/>
</dbReference>
<dbReference type="SUPFAM" id="SSF50447">
    <property type="entry name" value="Translation proteins"/>
    <property type="match status" value="1"/>
</dbReference>
<evidence type="ECO:0000259" key="7">
    <source>
        <dbReference type="PROSITE" id="PS51722"/>
    </source>
</evidence>
<name>A0AAW2ZJM2_9EUKA</name>
<dbReference type="Pfam" id="PF03144">
    <property type="entry name" value="GTP_EFTU_D2"/>
    <property type="match status" value="1"/>
</dbReference>
<dbReference type="Gene3D" id="3.40.50.300">
    <property type="entry name" value="P-loop containing nucleotide triphosphate hydrolases"/>
    <property type="match status" value="1"/>
</dbReference>
<dbReference type="PANTHER" id="PTHR43721:SF22">
    <property type="entry name" value="ELONGATION FACTOR TU, MITOCHONDRIAL"/>
    <property type="match status" value="1"/>
</dbReference>
<dbReference type="InterPro" id="IPR050055">
    <property type="entry name" value="EF-Tu_GTPase"/>
</dbReference>
<evidence type="ECO:0000313" key="9">
    <source>
        <dbReference type="Proteomes" id="UP001431209"/>
    </source>
</evidence>
<protein>
    <recommendedName>
        <fullName evidence="6">Elongation factor Tu</fullName>
    </recommendedName>
</protein>
<dbReference type="NCBIfam" id="NF009373">
    <property type="entry name" value="PRK12736.1"/>
    <property type="match status" value="1"/>
</dbReference>
<dbReference type="Proteomes" id="UP001431209">
    <property type="component" value="Unassembled WGS sequence"/>
</dbReference>
<keyword evidence="5 6" id="KW-0342">GTP-binding</keyword>
<dbReference type="EMBL" id="JAOPGA020001505">
    <property type="protein sequence ID" value="KAL0489000.1"/>
    <property type="molecule type" value="Genomic_DNA"/>
</dbReference>
<dbReference type="SUPFAM" id="SSF50465">
    <property type="entry name" value="EF-Tu/eEF-1alpha/eIF2-gamma C-terminal domain"/>
    <property type="match status" value="1"/>
</dbReference>
<comment type="function">
    <text evidence="6">This protein promotes the GTP-dependent binding of aminoacyl-tRNA to the A-site of ribosomes during protein biosynthesis.</text>
</comment>
<dbReference type="InterPro" id="IPR004160">
    <property type="entry name" value="Transl_elong_EFTu/EF1A_C"/>
</dbReference>
<dbReference type="GO" id="GO:0070125">
    <property type="term" value="P:mitochondrial translational elongation"/>
    <property type="evidence" value="ECO:0007669"/>
    <property type="project" value="TreeGrafter"/>
</dbReference>
<dbReference type="PROSITE" id="PS00301">
    <property type="entry name" value="G_TR_1"/>
    <property type="match status" value="1"/>
</dbReference>
<keyword evidence="2 6" id="KW-0547">Nucleotide-binding</keyword>
<accession>A0AAW2ZJM2</accession>
<gene>
    <name evidence="8" type="ORF">AKO1_013425</name>
</gene>
<dbReference type="SUPFAM" id="SSF52540">
    <property type="entry name" value="P-loop containing nucleoside triphosphate hydrolases"/>
    <property type="match status" value="1"/>
</dbReference>
<dbReference type="PROSITE" id="PS51722">
    <property type="entry name" value="G_TR_2"/>
    <property type="match status" value="1"/>
</dbReference>
<dbReference type="FunFam" id="2.40.30.10:FF:000001">
    <property type="entry name" value="Elongation factor Tu"/>
    <property type="match status" value="1"/>
</dbReference>
<dbReference type="GO" id="GO:0005739">
    <property type="term" value="C:mitochondrion"/>
    <property type="evidence" value="ECO:0007669"/>
    <property type="project" value="TreeGrafter"/>
</dbReference>
<keyword evidence="9" id="KW-1185">Reference proteome</keyword>
<dbReference type="HAMAP" id="MF_00118_B">
    <property type="entry name" value="EF_Tu_B"/>
    <property type="match status" value="1"/>
</dbReference>
<organism evidence="8 9">
    <name type="scientific">Acrasis kona</name>
    <dbReference type="NCBI Taxonomy" id="1008807"/>
    <lineage>
        <taxon>Eukaryota</taxon>
        <taxon>Discoba</taxon>
        <taxon>Heterolobosea</taxon>
        <taxon>Tetramitia</taxon>
        <taxon>Eutetramitia</taxon>
        <taxon>Acrasidae</taxon>
        <taxon>Acrasis</taxon>
    </lineage>
</organism>
<evidence type="ECO:0000256" key="2">
    <source>
        <dbReference type="ARBA" id="ARBA00022741"/>
    </source>
</evidence>
<proteinExistence type="inferred from homology"/>
<evidence type="ECO:0000256" key="1">
    <source>
        <dbReference type="ARBA" id="ARBA00007249"/>
    </source>
</evidence>
<dbReference type="CDD" id="cd03697">
    <property type="entry name" value="EFTU_II"/>
    <property type="match status" value="1"/>
</dbReference>
<comment type="caution">
    <text evidence="8">The sequence shown here is derived from an EMBL/GenBank/DDBJ whole genome shotgun (WGS) entry which is preliminary data.</text>
</comment>
<dbReference type="NCBIfam" id="NF000766">
    <property type="entry name" value="PRK00049.1"/>
    <property type="match status" value="1"/>
</dbReference>
<evidence type="ECO:0000256" key="5">
    <source>
        <dbReference type="ARBA" id="ARBA00023134"/>
    </source>
</evidence>
<keyword evidence="3 6" id="KW-0251">Elongation factor</keyword>
<dbReference type="InterPro" id="IPR009000">
    <property type="entry name" value="Transl_B-barrel_sf"/>
</dbReference>
<dbReference type="CDD" id="cd03707">
    <property type="entry name" value="EFTU_III"/>
    <property type="match status" value="1"/>
</dbReference>
<dbReference type="GO" id="GO:0003924">
    <property type="term" value="F:GTPase activity"/>
    <property type="evidence" value="ECO:0007669"/>
    <property type="project" value="UniProtKB-UniRule"/>
</dbReference>
<dbReference type="GO" id="GO:0003746">
    <property type="term" value="F:translation elongation factor activity"/>
    <property type="evidence" value="ECO:0007669"/>
    <property type="project" value="UniProtKB-UniRule"/>
</dbReference>
<evidence type="ECO:0000313" key="8">
    <source>
        <dbReference type="EMBL" id="KAL0489000.1"/>
    </source>
</evidence>
<dbReference type="InterPro" id="IPR004161">
    <property type="entry name" value="EFTu-like_2"/>
</dbReference>